<evidence type="ECO:0000259" key="1">
    <source>
        <dbReference type="Pfam" id="PF00024"/>
    </source>
</evidence>
<sequence>MATPCYSTDTNWIEYDKYSILDCVEDCLRTTRCRSVNYHQGAHFCQTNFETNVSSPELYLP</sequence>
<dbReference type="InterPro" id="IPR003609">
    <property type="entry name" value="Pan_app"/>
</dbReference>
<protein>
    <recommendedName>
        <fullName evidence="1">Apple domain-containing protein</fullName>
    </recommendedName>
</protein>
<dbReference type="AlphaFoldDB" id="K1R234"/>
<organism evidence="2">
    <name type="scientific">Magallana gigas</name>
    <name type="common">Pacific oyster</name>
    <name type="synonym">Crassostrea gigas</name>
    <dbReference type="NCBI Taxonomy" id="29159"/>
    <lineage>
        <taxon>Eukaryota</taxon>
        <taxon>Metazoa</taxon>
        <taxon>Spiralia</taxon>
        <taxon>Lophotrochozoa</taxon>
        <taxon>Mollusca</taxon>
        <taxon>Bivalvia</taxon>
        <taxon>Autobranchia</taxon>
        <taxon>Pteriomorphia</taxon>
        <taxon>Ostreida</taxon>
        <taxon>Ostreoidea</taxon>
        <taxon>Ostreidae</taxon>
        <taxon>Magallana</taxon>
    </lineage>
</organism>
<dbReference type="SUPFAM" id="SSF57414">
    <property type="entry name" value="Hairpin loop containing domain-like"/>
    <property type="match status" value="1"/>
</dbReference>
<accession>K1R234</accession>
<dbReference type="EMBL" id="JH818823">
    <property type="protein sequence ID" value="EKC35190.1"/>
    <property type="molecule type" value="Genomic_DNA"/>
</dbReference>
<dbReference type="InParanoid" id="K1R234"/>
<proteinExistence type="predicted"/>
<feature type="domain" description="Apple" evidence="1">
    <location>
        <begin position="19"/>
        <end position="56"/>
    </location>
</feature>
<reference evidence="2" key="1">
    <citation type="journal article" date="2012" name="Nature">
        <title>The oyster genome reveals stress adaptation and complexity of shell formation.</title>
        <authorList>
            <person name="Zhang G."/>
            <person name="Fang X."/>
            <person name="Guo X."/>
            <person name="Li L."/>
            <person name="Luo R."/>
            <person name="Xu F."/>
            <person name="Yang P."/>
            <person name="Zhang L."/>
            <person name="Wang X."/>
            <person name="Qi H."/>
            <person name="Xiong Z."/>
            <person name="Que H."/>
            <person name="Xie Y."/>
            <person name="Holland P.W."/>
            <person name="Paps J."/>
            <person name="Zhu Y."/>
            <person name="Wu F."/>
            <person name="Chen Y."/>
            <person name="Wang J."/>
            <person name="Peng C."/>
            <person name="Meng J."/>
            <person name="Yang L."/>
            <person name="Liu J."/>
            <person name="Wen B."/>
            <person name="Zhang N."/>
            <person name="Huang Z."/>
            <person name="Zhu Q."/>
            <person name="Feng Y."/>
            <person name="Mount A."/>
            <person name="Hedgecock D."/>
            <person name="Xu Z."/>
            <person name="Liu Y."/>
            <person name="Domazet-Loso T."/>
            <person name="Du Y."/>
            <person name="Sun X."/>
            <person name="Zhang S."/>
            <person name="Liu B."/>
            <person name="Cheng P."/>
            <person name="Jiang X."/>
            <person name="Li J."/>
            <person name="Fan D."/>
            <person name="Wang W."/>
            <person name="Fu W."/>
            <person name="Wang T."/>
            <person name="Wang B."/>
            <person name="Zhang J."/>
            <person name="Peng Z."/>
            <person name="Li Y."/>
            <person name="Li N."/>
            <person name="Wang J."/>
            <person name="Chen M."/>
            <person name="He Y."/>
            <person name="Tan F."/>
            <person name="Song X."/>
            <person name="Zheng Q."/>
            <person name="Huang R."/>
            <person name="Yang H."/>
            <person name="Du X."/>
            <person name="Chen L."/>
            <person name="Yang M."/>
            <person name="Gaffney P.M."/>
            <person name="Wang S."/>
            <person name="Luo L."/>
            <person name="She Z."/>
            <person name="Ming Y."/>
            <person name="Huang W."/>
            <person name="Zhang S."/>
            <person name="Huang B."/>
            <person name="Zhang Y."/>
            <person name="Qu T."/>
            <person name="Ni P."/>
            <person name="Miao G."/>
            <person name="Wang J."/>
            <person name="Wang Q."/>
            <person name="Steinberg C.E."/>
            <person name="Wang H."/>
            <person name="Li N."/>
            <person name="Qian L."/>
            <person name="Zhang G."/>
            <person name="Li Y."/>
            <person name="Yang H."/>
            <person name="Liu X."/>
            <person name="Wang J."/>
            <person name="Yin Y."/>
            <person name="Wang J."/>
        </authorList>
    </citation>
    <scope>NUCLEOTIDE SEQUENCE [LARGE SCALE GENOMIC DNA]</scope>
    <source>
        <strain evidence="2">05x7-T-G4-1.051#20</strain>
    </source>
</reference>
<dbReference type="HOGENOM" id="CLU_2924870_0_0_1"/>
<dbReference type="Pfam" id="PF00024">
    <property type="entry name" value="PAN_1"/>
    <property type="match status" value="1"/>
</dbReference>
<gene>
    <name evidence="2" type="ORF">CGI_10012162</name>
</gene>
<name>K1R234_MAGGI</name>
<evidence type="ECO:0000313" key="2">
    <source>
        <dbReference type="EMBL" id="EKC35190.1"/>
    </source>
</evidence>